<keyword evidence="2" id="KW-1185">Reference proteome</keyword>
<sequence length="91" mass="10701">MKKSFFSLKMQRREGDYYQQRWIRCAAHSNTLLWITPSNAPNNSLASTINNSFSEKCEDELHLTMSRFVKKDTSRIICSRSSYFMLVNPRS</sequence>
<gene>
    <name evidence="1" type="primary">Necator_chrII.g6935</name>
    <name evidence="1" type="ORF">RB195_019142</name>
</gene>
<evidence type="ECO:0000313" key="1">
    <source>
        <dbReference type="EMBL" id="KAK6736288.1"/>
    </source>
</evidence>
<reference evidence="1 2" key="1">
    <citation type="submission" date="2023-08" db="EMBL/GenBank/DDBJ databases">
        <title>A Necator americanus chromosomal reference genome.</title>
        <authorList>
            <person name="Ilik V."/>
            <person name="Petrzelkova K.J."/>
            <person name="Pardy F."/>
            <person name="Fuh T."/>
            <person name="Niatou-Singa F.S."/>
            <person name="Gouil Q."/>
            <person name="Baker L."/>
            <person name="Ritchie M.E."/>
            <person name="Jex A.R."/>
            <person name="Gazzola D."/>
            <person name="Li H."/>
            <person name="Toshio Fujiwara R."/>
            <person name="Zhan B."/>
            <person name="Aroian R.V."/>
            <person name="Pafco B."/>
            <person name="Schwarz E.M."/>
        </authorList>
    </citation>
    <scope>NUCLEOTIDE SEQUENCE [LARGE SCALE GENOMIC DNA]</scope>
    <source>
        <strain evidence="1 2">Aroian</strain>
        <tissue evidence="1">Whole animal</tissue>
    </source>
</reference>
<comment type="caution">
    <text evidence="1">The sequence shown here is derived from an EMBL/GenBank/DDBJ whole genome shotgun (WGS) entry which is preliminary data.</text>
</comment>
<organism evidence="1 2">
    <name type="scientific">Necator americanus</name>
    <name type="common">Human hookworm</name>
    <dbReference type="NCBI Taxonomy" id="51031"/>
    <lineage>
        <taxon>Eukaryota</taxon>
        <taxon>Metazoa</taxon>
        <taxon>Ecdysozoa</taxon>
        <taxon>Nematoda</taxon>
        <taxon>Chromadorea</taxon>
        <taxon>Rhabditida</taxon>
        <taxon>Rhabditina</taxon>
        <taxon>Rhabditomorpha</taxon>
        <taxon>Strongyloidea</taxon>
        <taxon>Ancylostomatidae</taxon>
        <taxon>Bunostominae</taxon>
        <taxon>Necator</taxon>
    </lineage>
</organism>
<evidence type="ECO:0000313" key="2">
    <source>
        <dbReference type="Proteomes" id="UP001303046"/>
    </source>
</evidence>
<proteinExistence type="predicted"/>
<protein>
    <submittedName>
        <fullName evidence="1">Uncharacterized protein</fullName>
    </submittedName>
</protein>
<accession>A0ABR1CCU1</accession>
<name>A0ABR1CCU1_NECAM</name>
<dbReference type="EMBL" id="JAVFWL010000002">
    <property type="protein sequence ID" value="KAK6736288.1"/>
    <property type="molecule type" value="Genomic_DNA"/>
</dbReference>
<dbReference type="Proteomes" id="UP001303046">
    <property type="component" value="Unassembled WGS sequence"/>
</dbReference>